<proteinExistence type="inferred from homology"/>
<comment type="subunit">
    <text evidence="7">The complex is composed of two ATP-binding proteins (PotA), two transmembrane proteins (PotB and PotC) and a solute-binding protein (PotD).</text>
</comment>
<dbReference type="GO" id="GO:0015594">
    <property type="term" value="F:ABC-type putrescine transporter activity"/>
    <property type="evidence" value="ECO:0007669"/>
    <property type="project" value="InterPro"/>
</dbReference>
<evidence type="ECO:0000256" key="1">
    <source>
        <dbReference type="ARBA" id="ARBA00022448"/>
    </source>
</evidence>
<dbReference type="InterPro" id="IPR017879">
    <property type="entry name" value="PotA_ATP-bd"/>
</dbReference>
<evidence type="ECO:0000313" key="8">
    <source>
        <dbReference type="EMBL" id="HEF64971.1"/>
    </source>
</evidence>
<reference evidence="8" key="1">
    <citation type="journal article" date="2020" name="mSystems">
        <title>Genome- and Community-Level Interaction Insights into Carbon Utilization and Element Cycling Functions of Hydrothermarchaeota in Hydrothermal Sediment.</title>
        <authorList>
            <person name="Zhou Z."/>
            <person name="Liu Y."/>
            <person name="Xu W."/>
            <person name="Pan J."/>
            <person name="Luo Z.H."/>
            <person name="Li M."/>
        </authorList>
    </citation>
    <scope>NUCLEOTIDE SEQUENCE [LARGE SCALE GENOMIC DNA]</scope>
    <source>
        <strain evidence="8">SpSt-222</strain>
    </source>
</reference>
<evidence type="ECO:0000256" key="3">
    <source>
        <dbReference type="ARBA" id="ARBA00022741"/>
    </source>
</evidence>
<dbReference type="PROSITE" id="PS00211">
    <property type="entry name" value="ABC_TRANSPORTER_1"/>
    <property type="match status" value="1"/>
</dbReference>
<keyword evidence="4 7" id="KW-0067">ATP-binding</keyword>
<dbReference type="InterPro" id="IPR050093">
    <property type="entry name" value="ABC_SmlMolc_Importer"/>
</dbReference>
<dbReference type="SUPFAM" id="SSF52540">
    <property type="entry name" value="P-loop containing nucleoside triphosphate hydrolases"/>
    <property type="match status" value="1"/>
</dbReference>
<dbReference type="InterPro" id="IPR003439">
    <property type="entry name" value="ABC_transporter-like_ATP-bd"/>
</dbReference>
<dbReference type="CDD" id="cd03300">
    <property type="entry name" value="ABC_PotA_N"/>
    <property type="match status" value="1"/>
</dbReference>
<dbReference type="InterPro" id="IPR013611">
    <property type="entry name" value="Transp-assoc_OB_typ2"/>
</dbReference>
<dbReference type="InterPro" id="IPR027417">
    <property type="entry name" value="P-loop_NTPase"/>
</dbReference>
<keyword evidence="5 7" id="KW-1278">Translocase</keyword>
<dbReference type="InterPro" id="IPR008995">
    <property type="entry name" value="Mo/tungstate-bd_C_term_dom"/>
</dbReference>
<dbReference type="NCBIfam" id="TIGR01187">
    <property type="entry name" value="potA"/>
    <property type="match status" value="1"/>
</dbReference>
<dbReference type="InterPro" id="IPR012340">
    <property type="entry name" value="NA-bd_OB-fold"/>
</dbReference>
<dbReference type="InterPro" id="IPR005893">
    <property type="entry name" value="PotA-like"/>
</dbReference>
<organism evidence="8">
    <name type="scientific">Thermomicrobium roseum</name>
    <dbReference type="NCBI Taxonomy" id="500"/>
    <lineage>
        <taxon>Bacteria</taxon>
        <taxon>Pseudomonadati</taxon>
        <taxon>Thermomicrobiota</taxon>
        <taxon>Thermomicrobia</taxon>
        <taxon>Thermomicrobiales</taxon>
        <taxon>Thermomicrobiaceae</taxon>
        <taxon>Thermomicrobium</taxon>
    </lineage>
</organism>
<dbReference type="FunFam" id="3.40.50.300:FF:000133">
    <property type="entry name" value="Spermidine/putrescine import ATP-binding protein PotA"/>
    <property type="match status" value="1"/>
</dbReference>
<dbReference type="GO" id="GO:0043190">
    <property type="term" value="C:ATP-binding cassette (ABC) transporter complex"/>
    <property type="evidence" value="ECO:0007669"/>
    <property type="project" value="InterPro"/>
</dbReference>
<evidence type="ECO:0000256" key="5">
    <source>
        <dbReference type="ARBA" id="ARBA00022967"/>
    </source>
</evidence>
<dbReference type="GO" id="GO:0016887">
    <property type="term" value="F:ATP hydrolysis activity"/>
    <property type="evidence" value="ECO:0007669"/>
    <property type="project" value="InterPro"/>
</dbReference>
<gene>
    <name evidence="7" type="primary">potA</name>
    <name evidence="8" type="ORF">ENP47_05170</name>
</gene>
<dbReference type="PANTHER" id="PTHR42781:SF4">
    <property type="entry name" value="SPERMIDINE_PUTRESCINE IMPORT ATP-BINDING PROTEIN POTA"/>
    <property type="match status" value="1"/>
</dbReference>
<evidence type="ECO:0000256" key="6">
    <source>
        <dbReference type="ARBA" id="ARBA00023136"/>
    </source>
</evidence>
<dbReference type="SUPFAM" id="SSF50331">
    <property type="entry name" value="MOP-like"/>
    <property type="match status" value="1"/>
</dbReference>
<dbReference type="Gene3D" id="2.40.50.100">
    <property type="match status" value="1"/>
</dbReference>
<evidence type="ECO:0000256" key="7">
    <source>
        <dbReference type="RuleBase" id="RU364083"/>
    </source>
</evidence>
<dbReference type="GO" id="GO:0005524">
    <property type="term" value="F:ATP binding"/>
    <property type="evidence" value="ECO:0007669"/>
    <property type="project" value="UniProtKB-KW"/>
</dbReference>
<comment type="catalytic activity">
    <reaction evidence="7">
        <text>ATP + H2O + polyamine-[polyamine-binding protein]Side 1 = ADP + phosphate + polyamineSide 2 + [polyamine-binding protein]Side 1.</text>
        <dbReference type="EC" id="7.6.2.11"/>
    </reaction>
</comment>
<keyword evidence="1 7" id="KW-0813">Transport</keyword>
<dbReference type="Gene3D" id="3.40.50.300">
    <property type="entry name" value="P-loop containing nucleotide triphosphate hydrolases"/>
    <property type="match status" value="1"/>
</dbReference>
<sequence>MTASYDVELIAVTKSFGEVVAVDRVDLAVERGTFLTLLGPSGCGKTTTLRLIGGFEHPDSGEIVIRGQPMGRTPPYRRPTSMVFQNYALFPHLTVAENIAYGLRERRVDRTTIQRRVREMLELVALQGLENRYPRQLSGGQQQRVALARSLVIEPAVLLLDEPLGALDLKLRRQMQLELKRLQTQVGITFIYVTHDQEEALTMSDRVAVMNHGRIEQLGTPEELYERPRTRFVAEFLGAANVLPAVVRAADATSACLEIAGRRLTVPVRGLTAGLPVALVVRPHWLTLRSAEDESAEWQGTIVERVYKGSTITYRVQMHGEVSILVDVPTGSGLCVFSVGETVAIGVDPSRLHVVTE</sequence>
<dbReference type="EMBL" id="DSJL01000010">
    <property type="protein sequence ID" value="HEF64971.1"/>
    <property type="molecule type" value="Genomic_DNA"/>
</dbReference>
<comment type="similarity">
    <text evidence="7">Belongs to the ABC transporter superfamily. Spermidine/putrescine importer (TC 3.A.1.11.1) family.</text>
</comment>
<dbReference type="Gene3D" id="2.40.50.140">
    <property type="entry name" value="Nucleic acid-binding proteins"/>
    <property type="match status" value="1"/>
</dbReference>
<dbReference type="PANTHER" id="PTHR42781">
    <property type="entry name" value="SPERMIDINE/PUTRESCINE IMPORT ATP-BINDING PROTEIN POTA"/>
    <property type="match status" value="1"/>
</dbReference>
<comment type="function">
    <text evidence="7">Part of the ABC transporter complex PotABCD involved in spermidine/putrescine import. Responsible for energy coupling to the transport system.</text>
</comment>
<name>A0A7C1XG48_THERO</name>
<comment type="caution">
    <text evidence="8">The sequence shown here is derived from an EMBL/GenBank/DDBJ whole genome shotgun (WGS) entry which is preliminary data.</text>
</comment>
<dbReference type="PROSITE" id="PS50893">
    <property type="entry name" value="ABC_TRANSPORTER_2"/>
    <property type="match status" value="1"/>
</dbReference>
<dbReference type="Pfam" id="PF08402">
    <property type="entry name" value="TOBE_2"/>
    <property type="match status" value="1"/>
</dbReference>
<dbReference type="SMART" id="SM00382">
    <property type="entry name" value="AAA"/>
    <property type="match status" value="1"/>
</dbReference>
<dbReference type="InterPro" id="IPR017871">
    <property type="entry name" value="ABC_transporter-like_CS"/>
</dbReference>
<evidence type="ECO:0000256" key="4">
    <source>
        <dbReference type="ARBA" id="ARBA00022840"/>
    </source>
</evidence>
<dbReference type="EC" id="7.6.2.11" evidence="7"/>
<dbReference type="Pfam" id="PF00005">
    <property type="entry name" value="ABC_tran"/>
    <property type="match status" value="1"/>
</dbReference>
<keyword evidence="2 7" id="KW-1003">Cell membrane</keyword>
<dbReference type="InterPro" id="IPR003593">
    <property type="entry name" value="AAA+_ATPase"/>
</dbReference>
<accession>A0A7C1XG48</accession>
<evidence type="ECO:0000256" key="2">
    <source>
        <dbReference type="ARBA" id="ARBA00022475"/>
    </source>
</evidence>
<keyword evidence="6 7" id="KW-0472">Membrane</keyword>
<keyword evidence="3 7" id="KW-0547">Nucleotide-binding</keyword>
<protein>
    <recommendedName>
        <fullName evidence="7">Spermidine/putrescine import ATP-binding protein PotA</fullName>
        <ecNumber evidence="7">7.6.2.11</ecNumber>
    </recommendedName>
</protein>
<dbReference type="AlphaFoldDB" id="A0A7C1XG48"/>